<accession>A0ABU0TA53</accession>
<organism evidence="1 2">
    <name type="scientific">Streptomyces umbrinus</name>
    <dbReference type="NCBI Taxonomy" id="67370"/>
    <lineage>
        <taxon>Bacteria</taxon>
        <taxon>Bacillati</taxon>
        <taxon>Actinomycetota</taxon>
        <taxon>Actinomycetes</taxon>
        <taxon>Kitasatosporales</taxon>
        <taxon>Streptomycetaceae</taxon>
        <taxon>Streptomyces</taxon>
        <taxon>Streptomyces phaeochromogenes group</taxon>
    </lineage>
</organism>
<dbReference type="RefSeq" id="WP_307529637.1">
    <property type="nucleotide sequence ID" value="NZ_JAUSZI010000002.1"/>
</dbReference>
<sequence>MDLPRGQRHIQATGTDAAGMCCSTGQTSRSGDTAYSEIALCTRHTRTS</sequence>
<comment type="caution">
    <text evidence="1">The sequence shown here is derived from an EMBL/GenBank/DDBJ whole genome shotgun (WGS) entry which is preliminary data.</text>
</comment>
<evidence type="ECO:0000313" key="1">
    <source>
        <dbReference type="EMBL" id="MDQ1032698.1"/>
    </source>
</evidence>
<evidence type="ECO:0000313" key="2">
    <source>
        <dbReference type="Proteomes" id="UP001230328"/>
    </source>
</evidence>
<dbReference type="EMBL" id="JAUSZI010000002">
    <property type="protein sequence ID" value="MDQ1032698.1"/>
    <property type="molecule type" value="Genomic_DNA"/>
</dbReference>
<gene>
    <name evidence="1" type="ORF">QF035_010280</name>
</gene>
<reference evidence="1 2" key="1">
    <citation type="submission" date="2023-07" db="EMBL/GenBank/DDBJ databases">
        <title>Comparative genomics of wheat-associated soil bacteria to identify genetic determinants of phenazine resistance.</title>
        <authorList>
            <person name="Mouncey N."/>
        </authorList>
    </citation>
    <scope>NUCLEOTIDE SEQUENCE [LARGE SCALE GENOMIC DNA]</scope>
    <source>
        <strain evidence="1 2">V2I4</strain>
    </source>
</reference>
<proteinExistence type="predicted"/>
<dbReference type="Proteomes" id="UP001230328">
    <property type="component" value="Unassembled WGS sequence"/>
</dbReference>
<keyword evidence="2" id="KW-1185">Reference proteome</keyword>
<protein>
    <submittedName>
        <fullName evidence="1">Uncharacterized protein</fullName>
    </submittedName>
</protein>
<name>A0ABU0TA53_9ACTN</name>